<dbReference type="PANTHER" id="PTHR43811:SF19">
    <property type="entry name" value="39 KDA FK506-BINDING NUCLEAR PROTEIN"/>
    <property type="match status" value="1"/>
</dbReference>
<evidence type="ECO:0000256" key="4">
    <source>
        <dbReference type="ARBA" id="ARBA00023110"/>
    </source>
</evidence>
<keyword evidence="5 6" id="KW-0413">Isomerase</keyword>
<dbReference type="InterPro" id="IPR046357">
    <property type="entry name" value="PPIase_dom_sf"/>
</dbReference>
<gene>
    <name evidence="9" type="ORF">IPP15_02165</name>
</gene>
<proteinExistence type="inferred from homology"/>
<dbReference type="EMBL" id="JADKGY010000001">
    <property type="protein sequence ID" value="MBK9981225.1"/>
    <property type="molecule type" value="Genomic_DNA"/>
</dbReference>
<evidence type="ECO:0000256" key="1">
    <source>
        <dbReference type="ARBA" id="ARBA00000971"/>
    </source>
</evidence>
<feature type="domain" description="PPIase FKBP-type" evidence="8">
    <location>
        <begin position="124"/>
        <end position="210"/>
    </location>
</feature>
<dbReference type="GO" id="GO:0006457">
    <property type="term" value="P:protein folding"/>
    <property type="evidence" value="ECO:0007669"/>
    <property type="project" value="InterPro"/>
</dbReference>
<evidence type="ECO:0000259" key="8">
    <source>
        <dbReference type="PROSITE" id="PS50059"/>
    </source>
</evidence>
<comment type="catalytic activity">
    <reaction evidence="1 6 7">
        <text>[protein]-peptidylproline (omega=180) = [protein]-peptidylproline (omega=0)</text>
        <dbReference type="Rhea" id="RHEA:16237"/>
        <dbReference type="Rhea" id="RHEA-COMP:10747"/>
        <dbReference type="Rhea" id="RHEA-COMP:10748"/>
        <dbReference type="ChEBI" id="CHEBI:83833"/>
        <dbReference type="ChEBI" id="CHEBI:83834"/>
        <dbReference type="EC" id="5.2.1.8"/>
    </reaction>
</comment>
<dbReference type="InterPro" id="IPR036944">
    <property type="entry name" value="PPIase_FKBP_N_sf"/>
</dbReference>
<protein>
    <recommendedName>
        <fullName evidence="7">Peptidyl-prolyl cis-trans isomerase</fullName>
        <ecNumber evidence="7">5.2.1.8</ecNumber>
    </recommendedName>
</protein>
<evidence type="ECO:0000313" key="9">
    <source>
        <dbReference type="EMBL" id="MBK9981225.1"/>
    </source>
</evidence>
<dbReference type="InterPro" id="IPR000774">
    <property type="entry name" value="PPIase_FKBP_N"/>
</dbReference>
<evidence type="ECO:0000256" key="6">
    <source>
        <dbReference type="PROSITE-ProRule" id="PRU00277"/>
    </source>
</evidence>
<dbReference type="AlphaFoldDB" id="A0A9D7SQ77"/>
<organism evidence="9 10">
    <name type="scientific">Candidatus Opimibacter skivensis</name>
    <dbReference type="NCBI Taxonomy" id="2982028"/>
    <lineage>
        <taxon>Bacteria</taxon>
        <taxon>Pseudomonadati</taxon>
        <taxon>Bacteroidota</taxon>
        <taxon>Saprospiria</taxon>
        <taxon>Saprospirales</taxon>
        <taxon>Saprospiraceae</taxon>
        <taxon>Candidatus Opimibacter</taxon>
    </lineage>
</organism>
<evidence type="ECO:0000313" key="10">
    <source>
        <dbReference type="Proteomes" id="UP000808337"/>
    </source>
</evidence>
<evidence type="ECO:0000256" key="3">
    <source>
        <dbReference type="ARBA" id="ARBA00022729"/>
    </source>
</evidence>
<keyword evidence="4 6" id="KW-0697">Rotamase</keyword>
<dbReference type="Gene3D" id="1.10.287.460">
    <property type="entry name" value="Peptidyl-prolyl cis-trans isomerase, FKBP-type, N-terminal domain"/>
    <property type="match status" value="1"/>
</dbReference>
<dbReference type="Pfam" id="PF01346">
    <property type="entry name" value="FKBP_N"/>
    <property type="match status" value="1"/>
</dbReference>
<dbReference type="Gene3D" id="3.10.50.40">
    <property type="match status" value="1"/>
</dbReference>
<comment type="similarity">
    <text evidence="2 7">Belongs to the FKBP-type PPIase family.</text>
</comment>
<evidence type="ECO:0000256" key="2">
    <source>
        <dbReference type="ARBA" id="ARBA00006577"/>
    </source>
</evidence>
<dbReference type="GO" id="GO:0003755">
    <property type="term" value="F:peptidyl-prolyl cis-trans isomerase activity"/>
    <property type="evidence" value="ECO:0007669"/>
    <property type="project" value="UniProtKB-UniRule"/>
</dbReference>
<dbReference type="FunFam" id="3.10.50.40:FF:000045">
    <property type="entry name" value="Peptidyl-prolyl cis-trans isomerase"/>
    <property type="match status" value="1"/>
</dbReference>
<comment type="caution">
    <text evidence="9">The sequence shown here is derived from an EMBL/GenBank/DDBJ whole genome shotgun (WGS) entry which is preliminary data.</text>
</comment>
<keyword evidence="3" id="KW-0732">Signal</keyword>
<evidence type="ECO:0000256" key="5">
    <source>
        <dbReference type="ARBA" id="ARBA00023235"/>
    </source>
</evidence>
<dbReference type="Proteomes" id="UP000808337">
    <property type="component" value="Unassembled WGS sequence"/>
</dbReference>
<dbReference type="InterPro" id="IPR001179">
    <property type="entry name" value="PPIase_FKBP_dom"/>
</dbReference>
<dbReference type="PANTHER" id="PTHR43811">
    <property type="entry name" value="FKBP-TYPE PEPTIDYL-PROLYL CIS-TRANS ISOMERASE FKPA"/>
    <property type="match status" value="1"/>
</dbReference>
<dbReference type="PROSITE" id="PS50059">
    <property type="entry name" value="FKBP_PPIASE"/>
    <property type="match status" value="1"/>
</dbReference>
<evidence type="ECO:0000256" key="7">
    <source>
        <dbReference type="RuleBase" id="RU003915"/>
    </source>
</evidence>
<dbReference type="SUPFAM" id="SSF54534">
    <property type="entry name" value="FKBP-like"/>
    <property type="match status" value="1"/>
</dbReference>
<sequence>MSIYAYNANAQQLKTANDSLAYSLGVMVGKSLQQEGYANLPMDIFTAALVNAYKNEPILMLPEACQAFVQKGSTQMKMKQYESNKVAGEQFLAQNKTKPGVTSLPSGLQYEVIKAGDGAKPKATDEVLVHYHGTLIDGTVFDSSVDRGQPISFPLDHVIAGWTEILQQMPVGSKWKVYIPYNLAYGERAAGPKIQPFSTLIFEIELLGIN</sequence>
<name>A0A9D7SQ77_9BACT</name>
<reference evidence="9 10" key="1">
    <citation type="submission" date="2020-10" db="EMBL/GenBank/DDBJ databases">
        <title>Connecting structure to function with the recovery of over 1000 high-quality activated sludge metagenome-assembled genomes encoding full-length rRNA genes using long-read sequencing.</title>
        <authorList>
            <person name="Singleton C.M."/>
            <person name="Petriglieri F."/>
            <person name="Kristensen J.M."/>
            <person name="Kirkegaard R.H."/>
            <person name="Michaelsen T.Y."/>
            <person name="Andersen M.H."/>
            <person name="Karst S.M."/>
            <person name="Dueholm M.S."/>
            <person name="Nielsen P.H."/>
            <person name="Albertsen M."/>
        </authorList>
    </citation>
    <scope>NUCLEOTIDE SEQUENCE [LARGE SCALE GENOMIC DNA]</scope>
    <source>
        <strain evidence="9">Ribe_18-Q3-R11-54_MAXAC.273</strain>
    </source>
</reference>
<accession>A0A9D7SQ77</accession>
<dbReference type="Pfam" id="PF00254">
    <property type="entry name" value="FKBP_C"/>
    <property type="match status" value="1"/>
</dbReference>
<dbReference type="EC" id="5.2.1.8" evidence="7"/>